<organism evidence="2 3">
    <name type="scientific">[Torrubiella] hemipterigena</name>
    <dbReference type="NCBI Taxonomy" id="1531966"/>
    <lineage>
        <taxon>Eukaryota</taxon>
        <taxon>Fungi</taxon>
        <taxon>Dikarya</taxon>
        <taxon>Ascomycota</taxon>
        <taxon>Pezizomycotina</taxon>
        <taxon>Sordariomycetes</taxon>
        <taxon>Hypocreomycetidae</taxon>
        <taxon>Hypocreales</taxon>
        <taxon>Clavicipitaceae</taxon>
        <taxon>Clavicipitaceae incertae sedis</taxon>
        <taxon>'Torrubiella' clade</taxon>
    </lineage>
</organism>
<gene>
    <name evidence="2" type="ORF">VHEMI07339</name>
</gene>
<feature type="compositionally biased region" description="Polar residues" evidence="1">
    <location>
        <begin position="59"/>
        <end position="76"/>
    </location>
</feature>
<feature type="region of interest" description="Disordered" evidence="1">
    <location>
        <begin position="53"/>
        <end position="76"/>
    </location>
</feature>
<evidence type="ECO:0000256" key="1">
    <source>
        <dbReference type="SAM" id="MobiDB-lite"/>
    </source>
</evidence>
<proteinExistence type="predicted"/>
<dbReference type="OrthoDB" id="3993201at2759"/>
<dbReference type="AlphaFoldDB" id="A0A0A1TLI6"/>
<reference evidence="2 3" key="1">
    <citation type="journal article" date="2015" name="Genome Announc.">
        <title>Draft Genome Sequence and Gene Annotation of the Entomopathogenic Fungus Verticillium hemipterigenum.</title>
        <authorList>
            <person name="Horn F."/>
            <person name="Habel A."/>
            <person name="Scharf D.H."/>
            <person name="Dworschak J."/>
            <person name="Brakhage A.A."/>
            <person name="Guthke R."/>
            <person name="Hertweck C."/>
            <person name="Linde J."/>
        </authorList>
    </citation>
    <scope>NUCLEOTIDE SEQUENCE [LARGE SCALE GENOMIC DNA]</scope>
</reference>
<name>A0A0A1TLI6_9HYPO</name>
<dbReference type="EMBL" id="CDHN01000004">
    <property type="protein sequence ID" value="CEJ91638.1"/>
    <property type="molecule type" value="Genomic_DNA"/>
</dbReference>
<evidence type="ECO:0000313" key="3">
    <source>
        <dbReference type="Proteomes" id="UP000039046"/>
    </source>
</evidence>
<protein>
    <submittedName>
        <fullName evidence="2">Uncharacterized protein</fullName>
    </submittedName>
</protein>
<dbReference type="STRING" id="1531966.A0A0A1TLI6"/>
<dbReference type="Proteomes" id="UP000039046">
    <property type="component" value="Unassembled WGS sequence"/>
</dbReference>
<accession>A0A0A1TLI6</accession>
<keyword evidence="3" id="KW-1185">Reference proteome</keyword>
<sequence>MTRIAAPVAKLTRAISSAPAVARSANPLLDSTSHSASVTLMPKYAELLRNRHNEHSDSSRGLSTQHRPTPQPSIANRTKPLMQTFHSSAAAAAPSQHIDATVLPNMDFETVVFSAEPRVPILPDNYNVAHGPASGDAPVHMPAIVAADPDRVLPATPLSSVDTVGLDGVELKFVHEQPKYPQEAEGGMLRDLWKGMVDDVLGPAPVQKAI</sequence>
<evidence type="ECO:0000313" key="2">
    <source>
        <dbReference type="EMBL" id="CEJ91638.1"/>
    </source>
</evidence>
<dbReference type="HOGENOM" id="CLU_111200_0_0_1"/>